<proteinExistence type="predicted"/>
<dbReference type="InterPro" id="IPR013378">
    <property type="entry name" value="InlB-like_B-rpt"/>
</dbReference>
<dbReference type="SUPFAM" id="SSF52058">
    <property type="entry name" value="L domain-like"/>
    <property type="match status" value="3"/>
</dbReference>
<dbReference type="Pfam" id="PF09479">
    <property type="entry name" value="Flg_new"/>
    <property type="match status" value="5"/>
</dbReference>
<dbReference type="InterPro" id="IPR042229">
    <property type="entry name" value="Listeria/Bacterioides_rpt_sf"/>
</dbReference>
<dbReference type="EMBL" id="JASJEU010000024">
    <property type="protein sequence ID" value="MDJ1651539.1"/>
    <property type="molecule type" value="Genomic_DNA"/>
</dbReference>
<dbReference type="Gene3D" id="2.60.40.4270">
    <property type="entry name" value="Listeria-Bacteroides repeat domain"/>
    <property type="match status" value="4"/>
</dbReference>
<dbReference type="Gene3D" id="3.80.10.10">
    <property type="entry name" value="Ribonuclease Inhibitor"/>
    <property type="match status" value="9"/>
</dbReference>
<dbReference type="Pfam" id="PF13306">
    <property type="entry name" value="LRR_5"/>
    <property type="match status" value="5"/>
</dbReference>
<gene>
    <name evidence="3" type="ORF">QNJ86_12065</name>
</gene>
<dbReference type="InterPro" id="IPR032675">
    <property type="entry name" value="LRR_dom_sf"/>
</dbReference>
<comment type="caution">
    <text evidence="3">The sequence shown here is derived from an EMBL/GenBank/DDBJ whole genome shotgun (WGS) entry which is preliminary data.</text>
</comment>
<reference evidence="3 4" key="1">
    <citation type="submission" date="2023-05" db="EMBL/GenBank/DDBJ databases">
        <title>Gordonibacter KGMB12511T sp. nov., isolated from faeces of healthy Korean.</title>
        <authorList>
            <person name="Kim H.S."/>
            <person name="Kim J.-S."/>
            <person name="Suh M.K."/>
            <person name="Eom M.K."/>
            <person name="Do H.E."/>
            <person name="Lee J.-S."/>
        </authorList>
    </citation>
    <scope>NUCLEOTIDE SEQUENCE [LARGE SCALE GENOMIC DNA]</scope>
    <source>
        <strain evidence="3 4">KGMB12511</strain>
    </source>
</reference>
<dbReference type="InterPro" id="IPR053139">
    <property type="entry name" value="Surface_bspA-like"/>
</dbReference>
<dbReference type="PANTHER" id="PTHR45661">
    <property type="entry name" value="SURFACE ANTIGEN"/>
    <property type="match status" value="1"/>
</dbReference>
<comment type="subcellular location">
    <subcellularLocation>
        <location evidence="1">Cell envelope</location>
    </subcellularLocation>
</comment>
<protein>
    <submittedName>
        <fullName evidence="3">Leucine-rich repeat protein</fullName>
    </submittedName>
</protein>
<evidence type="ECO:0000313" key="3">
    <source>
        <dbReference type="EMBL" id="MDJ1651539.1"/>
    </source>
</evidence>
<evidence type="ECO:0000256" key="2">
    <source>
        <dbReference type="SAM" id="MobiDB-lite"/>
    </source>
</evidence>
<accession>A0ABT7DPR5</accession>
<dbReference type="Proteomes" id="UP001232750">
    <property type="component" value="Unassembled WGS sequence"/>
</dbReference>
<organism evidence="3 4">
    <name type="scientific">Gordonibacter faecis</name>
    <dbReference type="NCBI Taxonomy" id="3047475"/>
    <lineage>
        <taxon>Bacteria</taxon>
        <taxon>Bacillati</taxon>
        <taxon>Actinomycetota</taxon>
        <taxon>Coriobacteriia</taxon>
        <taxon>Eggerthellales</taxon>
        <taxon>Eggerthellaceae</taxon>
        <taxon>Gordonibacter</taxon>
    </lineage>
</organism>
<feature type="region of interest" description="Disordered" evidence="2">
    <location>
        <begin position="399"/>
        <end position="428"/>
    </location>
</feature>
<sequence>MEGAANIPGSTIYVPAQAFSLCHPGSSLTTGDGSTAFASLNGMLFSKDMKTLVVCPQVVGRAVVLPAETEVIGEYALAGCKDLASITALGNVREIDPTAFADEVKASAVVALPAGESKAVWEAAGFQHFAELAEPGATSRPGAEAEAASGFVFTLLDDYTLSVTWEGAEDPAAEVEIPVSAEIKGVSYRVSTVAANAFANRGSLTSMKMPASVTSIGEAAFAGCANLTSVSLPDTLREIGERAFEATSLTNVWLPASVQAIGQRAFASCESLTRIVALGTPQVTDDALASCVNLSIYCPYNADNTYPWNLGLLANNNHVLPYGLAYSEEPLTFEVGQQANLFDSGLAEAPNPLELSFSYAAKPLSVAPDGTVTAKAPGTSEVTATLTLNNQELARATRTVEVSATSAPPVAEEQPTSSTTSEQEEPANNEAPVIDLLAPLNDEPSTISITQTLATSTTFEALAPSGQMLRYTVLATEGTPSVSVAAANTEIAGDLVIPAMVEHEGITYEVTEVAYVGFKSCLALTSISFEPNSKVKTIQVSAFNSCQMVQSLELPKSLETIGTNAFMSLYSLKSVVIPDSVTTLGAAAFMKCTLLENVVVGSGITELSDNVFAHTLALEEMRIQGSIPESSLHPNAFGGHPMENLKVFVNSQIDKTTWEKANQTNGYGIPNENIVLAQQELCTVTFEGNGGAPQSVQRLIPKGSTIPKMGMSKPGNGFAGWFLDADCTQRWDALQPVESDMKLHAKWEQDVVDGGLTYRMRPDGKSLMVFAVSPSALSGRLELPSSHRLGEENYDVVEIAPEAFVGANIELCVIPDTVNVISVRAFAGCMALKSVQFSADSMLEKIGVNSFSYTGLESLSFPESLKTVDVSAINGNTLLKLVEFAENSSLESLSLTAFSNDTSLEKVKLPVGLRSIEESVFENCSALRSLELPSSVTRIGLKAFKNAGLTAVSLPAGLSAVGAEAFANCASLSAIFAPSSFAGAGIAAAFDDAAKGNATVVLPAVSQDGKNEPFATMEEVWTKSYNFTKFSPMSGDLPTDNNTTNAHWEFTSDGTLRIWADRQGAVVQNLGWGWKAWSTGYWGPVRPFVKRVVMDANLDALDIDFWFVEMPGLLDISGVRIPVSAQSAQGTFACNSFESLPENFSLASLKKMRNMFHSCLNLKALPEGLIVPDDANDLQGMFINCSSLESIGGVRIPRSGTNVNVHGMLSMTAIASLPEDFTVPDSVTRCNALFDKCSNLVSLPDGFRLSNNITEEKGAEGIFSECTSLERLPEGFVIPDNITSTYGMFLNCSSLTSLPAGLKIPSKANLFARMFEGCTSLASLPADFDMPTFSIAPSWLAGVFAVEGPAVPLFYPGNKDSVRNYPWGEANRTLVTSASQPQGSKTVTLNFISSDDPAGGSYWTTAYTDESGLLTEPSAVPSRVGHVFTLWYADPGCTQRVDFSKAFEADTTIYGKLAPGTREGELPCQANSGSAFWTLTDEGTLYVRGGGVIQGFGWFDSPDEKTNHWAPYRSDIVSVQMCPSIRNNNFSYWFYGCTNLTDISGFVMPENVVNVGSLFQKCSSLKVVPEGFSLASNTIDTYSMFAGSAIVALPSSFKVPASVSNPAGMFYQCKDLVSLPAGFSFTNPEVKLFNVLRDCPSLTSLPDGFSFPLDRANHAADNGAAPFGCDVESGAPRVATYYQGDDSNVLNFDWASQNRTLITTDDGVADRGLYPVEYKVMNPDTNVFETSASVFTSDDGIVPDLGTLQREGYGFIGWFADEDCLKAFDFSRPVAEATTLYAKWTKHGGKGTDEGLLPTENPDGTTGQDAWWGIATDGALHIVCENGSSVAPLGFKFDEVRDKYWEPYSNDVTAVRMERNVKARDAVGWFKRMPLTDVSKGFFIPENCEDASFLLYFCSSLRVLPDGIFEGVKNLKRVGGMLQSCSNLKTLPDDFVLPTTVEVAYCLFFQTGISALPENFMLHEGLSQMKGMFYWCLNLTSLPENLKIPSTATNIQELFMNCPKLTTLPAHLLENVIKMPENGAFRQNLKQNWNVFGFNAVTSPKPDPLPTYFPATNEEIALVGNWETVQRRTIVKAGDSNRQYIASLRLPDATGAYPTVWKRLYANASNVIEIAPAAAPRAFQTFKGWYLDEECTDPATFPLKLDKDIYLYALYETTGGTLPTINPDGTEGQGATWSFDQDTHVLKIEATVPGAKIKKLFRAPVDDAHDSPRTSYWSPFRAHVLKVQMSDGILVGGDDGASGDMDYWFSGMYGLNNINGVYVPEGTVSLDHTFNMCTSLAALPGTFTLPDSLTNMTGTFRGCQFKTLPEGFKLPPYLKRAAIIFGENLELVSLPEGFALPEGVIDANYLFWNCPKLKQLPSSFLLPTNLSNASAMFGGCAALTSLPAGFTIPASTNQEKKIDLSSMFTRCTTLAALPEGFSIPDSSRVSEVTNMFRGCSALTSLPASLDLTGLQGVLGVETLFAPAADATEITTYYAGSDLAKLSVDGGDAAATEAYWKTNYKRTLVATNGGQDMPTGMCTVNFMIPDTTGNSNYTLWQSVVVAQGSTLVDPQLASRYGVAFEGWFDGEGSKVEFGTTIEPNATTMTLYARFTAPILKATAPASAKITVDASGTITKAPLRLTSQTAAPVRVAGAVAISNAEADMAVAPSALDKLHLIVKPLVGKGLLDLYLDGVLVPSRPDGFVIPTATGPANPGVLDCSIGIEDLNPTDVIFYRDGFSTGLADITFTFEIAN</sequence>
<evidence type="ECO:0000256" key="1">
    <source>
        <dbReference type="ARBA" id="ARBA00004196"/>
    </source>
</evidence>
<name>A0ABT7DPR5_9ACTN</name>
<evidence type="ECO:0000313" key="4">
    <source>
        <dbReference type="Proteomes" id="UP001232750"/>
    </source>
</evidence>
<dbReference type="InterPro" id="IPR026906">
    <property type="entry name" value="LRR_5"/>
</dbReference>
<dbReference type="PANTHER" id="PTHR45661:SF3">
    <property type="entry name" value="IG-LIKE DOMAIN-CONTAINING PROTEIN"/>
    <property type="match status" value="1"/>
</dbReference>
<keyword evidence="4" id="KW-1185">Reference proteome</keyword>
<dbReference type="RefSeq" id="WP_283832887.1">
    <property type="nucleotide sequence ID" value="NZ_JASJEU010000024.1"/>
</dbReference>